<dbReference type="SUPFAM" id="SSF56645">
    <property type="entry name" value="Acyl-CoA dehydrogenase NM domain-like"/>
    <property type="match status" value="1"/>
</dbReference>
<comment type="caution">
    <text evidence="1">The sequence shown here is derived from an EMBL/GenBank/DDBJ whole genome shotgun (WGS) entry which is preliminary data.</text>
</comment>
<name>A0ABR4IXX8_9EURO</name>
<dbReference type="Gene3D" id="1.20.140.10">
    <property type="entry name" value="Butyryl-CoA Dehydrogenase, subunit A, domain 3"/>
    <property type="match status" value="1"/>
</dbReference>
<protein>
    <submittedName>
        <fullName evidence="1">Uncharacterized protein</fullName>
    </submittedName>
</protein>
<dbReference type="Proteomes" id="UP001610335">
    <property type="component" value="Unassembled WGS sequence"/>
</dbReference>
<reference evidence="1 2" key="1">
    <citation type="submission" date="2024-07" db="EMBL/GenBank/DDBJ databases">
        <title>Section-level genome sequencing and comparative genomics of Aspergillus sections Usti and Cavernicolus.</title>
        <authorList>
            <consortium name="Lawrence Berkeley National Laboratory"/>
            <person name="Nybo J.L."/>
            <person name="Vesth T.C."/>
            <person name="Theobald S."/>
            <person name="Frisvad J.C."/>
            <person name="Larsen T.O."/>
            <person name="Kjaerboelling I."/>
            <person name="Rothschild-Mancinelli K."/>
            <person name="Lyhne E.K."/>
            <person name="Kogle M.E."/>
            <person name="Barry K."/>
            <person name="Clum A."/>
            <person name="Na H."/>
            <person name="Ledsgaard L."/>
            <person name="Lin J."/>
            <person name="Lipzen A."/>
            <person name="Kuo A."/>
            <person name="Riley R."/>
            <person name="Mondo S."/>
            <person name="LaButti K."/>
            <person name="Haridas S."/>
            <person name="Pangalinan J."/>
            <person name="Salamov A.A."/>
            <person name="Simmons B.A."/>
            <person name="Magnuson J.K."/>
            <person name="Chen J."/>
            <person name="Drula E."/>
            <person name="Henrissat B."/>
            <person name="Wiebenga A."/>
            <person name="Lubbers R.J."/>
            <person name="Gomes A.C."/>
            <person name="Makela M.R."/>
            <person name="Stajich J."/>
            <person name="Grigoriev I.V."/>
            <person name="Mortensen U.H."/>
            <person name="De vries R.P."/>
            <person name="Baker S.E."/>
            <person name="Andersen M.R."/>
        </authorList>
    </citation>
    <scope>NUCLEOTIDE SEQUENCE [LARGE SCALE GENOMIC DNA]</scope>
    <source>
        <strain evidence="1 2">CBS 600.67</strain>
    </source>
</reference>
<dbReference type="InterPro" id="IPR009100">
    <property type="entry name" value="AcylCoA_DH/oxidase_NM_dom_sf"/>
</dbReference>
<accession>A0ABR4IXX8</accession>
<gene>
    <name evidence="1" type="ORF">BDW59DRAFT_157627</name>
</gene>
<evidence type="ECO:0000313" key="2">
    <source>
        <dbReference type="Proteomes" id="UP001610335"/>
    </source>
</evidence>
<dbReference type="EMBL" id="JBFXLS010000007">
    <property type="protein sequence ID" value="KAL2832169.1"/>
    <property type="molecule type" value="Genomic_DNA"/>
</dbReference>
<dbReference type="Gene3D" id="2.40.110.10">
    <property type="entry name" value="Butyryl-CoA Dehydrogenase, subunit A, domain 2"/>
    <property type="match status" value="1"/>
</dbReference>
<dbReference type="InterPro" id="IPR046373">
    <property type="entry name" value="Acyl-CoA_Oxase/DH_mid-dom_sf"/>
</dbReference>
<keyword evidence="2" id="KW-1185">Reference proteome</keyword>
<evidence type="ECO:0000313" key="1">
    <source>
        <dbReference type="EMBL" id="KAL2832169.1"/>
    </source>
</evidence>
<sequence>MDFDRAARRQDLDRSAVEVWEIHKMGRAAVDSNELFFFDNWRVPASDLVGTENEGFKLIMHGMNAEQILIGAEALGLGLACIIQDLLKNIDVEVMA</sequence>
<organism evidence="1 2">
    <name type="scientific">Aspergillus cavernicola</name>
    <dbReference type="NCBI Taxonomy" id="176166"/>
    <lineage>
        <taxon>Eukaryota</taxon>
        <taxon>Fungi</taxon>
        <taxon>Dikarya</taxon>
        <taxon>Ascomycota</taxon>
        <taxon>Pezizomycotina</taxon>
        <taxon>Eurotiomycetes</taxon>
        <taxon>Eurotiomycetidae</taxon>
        <taxon>Eurotiales</taxon>
        <taxon>Aspergillaceae</taxon>
        <taxon>Aspergillus</taxon>
        <taxon>Aspergillus subgen. Nidulantes</taxon>
    </lineage>
</organism>
<proteinExistence type="predicted"/>